<dbReference type="PANTHER" id="PTHR17985:SF8">
    <property type="entry name" value="TRANSPORT AND GOLGI ORGANIZATION PROTEIN 2 HOMOLOG"/>
    <property type="match status" value="1"/>
</dbReference>
<name>A0AAV0H8T4_9ROSI</name>
<dbReference type="Proteomes" id="UP001154282">
    <property type="component" value="Unassembled WGS sequence"/>
</dbReference>
<sequence>MAEWPSSLMFWSFTPSQKPNLVGSSLFFSSCSKSPREFAEGLAKEAHCYNGFNLILSDISLNTMVYDVSPGLHVLSNAKLDSPWPKAQKLGQGFKEQLVKYGEGEVRVKEIAKKLGWCGTRSTIALTVRRNAEVCFDETYLEDGTWKEKTFYYQIQNKKLRQLNK</sequence>
<dbReference type="PANTHER" id="PTHR17985">
    <property type="entry name" value="SER/THR-RICH PROTEIN T10 IN DGCR REGION"/>
    <property type="match status" value="1"/>
</dbReference>
<accession>A0AAV0H8T4</accession>
<proteinExistence type="predicted"/>
<evidence type="ECO:0000313" key="2">
    <source>
        <dbReference type="Proteomes" id="UP001154282"/>
    </source>
</evidence>
<reference evidence="1" key="1">
    <citation type="submission" date="2022-08" db="EMBL/GenBank/DDBJ databases">
        <authorList>
            <person name="Gutierrez-Valencia J."/>
        </authorList>
    </citation>
    <scope>NUCLEOTIDE SEQUENCE</scope>
</reference>
<protein>
    <submittedName>
        <fullName evidence="1">Uncharacterized protein</fullName>
    </submittedName>
</protein>
<organism evidence="1 2">
    <name type="scientific">Linum tenue</name>
    <dbReference type="NCBI Taxonomy" id="586396"/>
    <lineage>
        <taxon>Eukaryota</taxon>
        <taxon>Viridiplantae</taxon>
        <taxon>Streptophyta</taxon>
        <taxon>Embryophyta</taxon>
        <taxon>Tracheophyta</taxon>
        <taxon>Spermatophyta</taxon>
        <taxon>Magnoliopsida</taxon>
        <taxon>eudicotyledons</taxon>
        <taxon>Gunneridae</taxon>
        <taxon>Pentapetalae</taxon>
        <taxon>rosids</taxon>
        <taxon>fabids</taxon>
        <taxon>Malpighiales</taxon>
        <taxon>Linaceae</taxon>
        <taxon>Linum</taxon>
    </lineage>
</organism>
<dbReference type="AlphaFoldDB" id="A0AAV0H8T4"/>
<dbReference type="InterPro" id="IPR008551">
    <property type="entry name" value="TANGO2"/>
</dbReference>
<comment type="caution">
    <text evidence="1">The sequence shown here is derived from an EMBL/GenBank/DDBJ whole genome shotgun (WGS) entry which is preliminary data.</text>
</comment>
<keyword evidence="2" id="KW-1185">Reference proteome</keyword>
<dbReference type="Pfam" id="PF05742">
    <property type="entry name" value="TANGO2"/>
    <property type="match status" value="1"/>
</dbReference>
<dbReference type="EMBL" id="CAMGYJ010000002">
    <property type="protein sequence ID" value="CAI0381689.1"/>
    <property type="molecule type" value="Genomic_DNA"/>
</dbReference>
<gene>
    <name evidence="1" type="ORF">LITE_LOCUS3252</name>
</gene>
<evidence type="ECO:0000313" key="1">
    <source>
        <dbReference type="EMBL" id="CAI0381689.1"/>
    </source>
</evidence>